<dbReference type="GO" id="GO:0005886">
    <property type="term" value="C:plasma membrane"/>
    <property type="evidence" value="ECO:0007669"/>
    <property type="project" value="UniProtKB-SubCell"/>
</dbReference>
<dbReference type="NCBIfam" id="NF033556">
    <property type="entry name" value="MerTP_fusion"/>
    <property type="match status" value="1"/>
</dbReference>
<evidence type="ECO:0000256" key="1">
    <source>
        <dbReference type="ARBA" id="ARBA00004429"/>
    </source>
</evidence>
<evidence type="ECO:0000256" key="10">
    <source>
        <dbReference type="ARBA" id="ARBA00022914"/>
    </source>
</evidence>
<dbReference type="Gene3D" id="1.10.287.910">
    <property type="entry name" value="bacterial mercury transporter, merf"/>
    <property type="match status" value="1"/>
</dbReference>
<keyword evidence="4" id="KW-0813">Transport</keyword>
<evidence type="ECO:0000256" key="8">
    <source>
        <dbReference type="ARBA" id="ARBA00022692"/>
    </source>
</evidence>
<dbReference type="CDD" id="cd00371">
    <property type="entry name" value="HMA"/>
    <property type="match status" value="1"/>
</dbReference>
<dbReference type="Pfam" id="PF00403">
    <property type="entry name" value="HMA"/>
    <property type="match status" value="1"/>
</dbReference>
<dbReference type="PANTHER" id="PTHR46594">
    <property type="entry name" value="P-TYPE CATION-TRANSPORTING ATPASE"/>
    <property type="match status" value="1"/>
</dbReference>
<dbReference type="PROSITE" id="PS50846">
    <property type="entry name" value="HMA_2"/>
    <property type="match status" value="1"/>
</dbReference>
<evidence type="ECO:0000256" key="5">
    <source>
        <dbReference type="ARBA" id="ARBA00022466"/>
    </source>
</evidence>
<dbReference type="GO" id="GO:0015097">
    <property type="term" value="F:mercury ion transmembrane transporter activity"/>
    <property type="evidence" value="ECO:0007669"/>
    <property type="project" value="InterPro"/>
</dbReference>
<keyword evidence="6" id="KW-1003">Cell membrane</keyword>
<feature type="domain" description="HMA" evidence="16">
    <location>
        <begin position="131"/>
        <end position="197"/>
    </location>
</feature>
<organism evidence="17 18">
    <name type="scientific">Acidiluteibacter ferrifornacis</name>
    <dbReference type="NCBI Taxonomy" id="2692424"/>
    <lineage>
        <taxon>Bacteria</taxon>
        <taxon>Pseudomonadati</taxon>
        <taxon>Bacteroidota</taxon>
        <taxon>Flavobacteriia</taxon>
        <taxon>Flavobacteriales</taxon>
        <taxon>Cryomorphaceae</taxon>
        <taxon>Acidiluteibacter</taxon>
    </lineage>
</organism>
<feature type="transmembrane region" description="Helical" evidence="15">
    <location>
        <begin position="47"/>
        <end position="65"/>
    </location>
</feature>
<dbReference type="InterPro" id="IPR006121">
    <property type="entry name" value="HMA_dom"/>
</dbReference>
<keyword evidence="5" id="KW-0475">Mercuric resistance</keyword>
<evidence type="ECO:0000256" key="6">
    <source>
        <dbReference type="ARBA" id="ARBA00022475"/>
    </source>
</evidence>
<dbReference type="RefSeq" id="WP_160633376.1">
    <property type="nucleotide sequence ID" value="NZ_WWNE01000007.1"/>
</dbReference>
<dbReference type="InterPro" id="IPR017969">
    <property type="entry name" value="Heavy-metal-associated_CS"/>
</dbReference>
<dbReference type="FunFam" id="3.30.70.100:FF:000001">
    <property type="entry name" value="ATPase copper transporting beta"/>
    <property type="match status" value="1"/>
</dbReference>
<dbReference type="PROSITE" id="PS01047">
    <property type="entry name" value="HMA_1"/>
    <property type="match status" value="1"/>
</dbReference>
<comment type="subcellular location">
    <subcellularLocation>
        <location evidence="1">Cell inner membrane</location>
        <topology evidence="1">Multi-pass membrane protein</topology>
    </subcellularLocation>
</comment>
<comment type="caution">
    <text evidence="17">The sequence shown here is derived from an EMBL/GenBank/DDBJ whole genome shotgun (WGS) entry which is preliminary data.</text>
</comment>
<dbReference type="InterPro" id="IPR036163">
    <property type="entry name" value="HMA_dom_sf"/>
</dbReference>
<sequence length="203" mass="22394">MKPNKSKSLALTSVLTAVSASLCCITPVLALIAGSSGIAASFSWLEPFRPWLIAITLLVLAFAWYQKLKPQSKEEIECACDDVEKPSLWQSQRFLGIVTVFAAIMLAFPYYADSFFPETKFSNSVDRTLESNYQISIKGMTCTGCEEHVKVEIGKLPGITQLEVSYEDENAVVSFDESQTNIEEIKSAIGNTGYKVKSVNKLK</sequence>
<evidence type="ECO:0000256" key="9">
    <source>
        <dbReference type="ARBA" id="ARBA00022723"/>
    </source>
</evidence>
<evidence type="ECO:0000256" key="2">
    <source>
        <dbReference type="ARBA" id="ARBA00008224"/>
    </source>
</evidence>
<dbReference type="EMBL" id="WWNE01000007">
    <property type="protein sequence ID" value="NBG66427.1"/>
    <property type="molecule type" value="Genomic_DNA"/>
</dbReference>
<accession>A0A6N9NMV1</accession>
<feature type="transmembrane region" description="Helical" evidence="15">
    <location>
        <begin position="94"/>
        <end position="112"/>
    </location>
</feature>
<evidence type="ECO:0000256" key="12">
    <source>
        <dbReference type="ARBA" id="ARBA00023136"/>
    </source>
</evidence>
<evidence type="ECO:0000256" key="15">
    <source>
        <dbReference type="SAM" id="Phobius"/>
    </source>
</evidence>
<protein>
    <recommendedName>
        <fullName evidence="3">Mercuric transport protein MerT</fullName>
    </recommendedName>
    <alternativeName>
        <fullName evidence="13">Mercury ion transport protein</fullName>
    </alternativeName>
</protein>
<name>A0A6N9NMV1_9FLAO</name>
<evidence type="ECO:0000256" key="4">
    <source>
        <dbReference type="ARBA" id="ARBA00022448"/>
    </source>
</evidence>
<evidence type="ECO:0000256" key="3">
    <source>
        <dbReference type="ARBA" id="ARBA00017053"/>
    </source>
</evidence>
<evidence type="ECO:0000313" key="17">
    <source>
        <dbReference type="EMBL" id="NBG66427.1"/>
    </source>
</evidence>
<evidence type="ECO:0000313" key="18">
    <source>
        <dbReference type="Proteomes" id="UP000470771"/>
    </source>
</evidence>
<evidence type="ECO:0000256" key="13">
    <source>
        <dbReference type="ARBA" id="ARBA00030934"/>
    </source>
</evidence>
<proteinExistence type="inferred from homology"/>
<keyword evidence="18" id="KW-1185">Reference proteome</keyword>
<comment type="similarity">
    <text evidence="2">Belongs to the MerT family.</text>
</comment>
<keyword evidence="12 15" id="KW-0472">Membrane</keyword>
<evidence type="ECO:0000256" key="7">
    <source>
        <dbReference type="ARBA" id="ARBA00022519"/>
    </source>
</evidence>
<keyword evidence="8 15" id="KW-0812">Transmembrane</keyword>
<keyword evidence="7" id="KW-0997">Cell inner membrane</keyword>
<gene>
    <name evidence="17" type="primary">merTP</name>
    <name evidence="17" type="ORF">GQN54_09890</name>
</gene>
<dbReference type="Proteomes" id="UP000470771">
    <property type="component" value="Unassembled WGS sequence"/>
</dbReference>
<reference evidence="17 18" key="1">
    <citation type="submission" date="2019-12" db="EMBL/GenBank/DDBJ databases">
        <authorList>
            <person name="Zhao J."/>
        </authorList>
    </citation>
    <scope>NUCLEOTIDE SEQUENCE [LARGE SCALE GENOMIC DNA]</scope>
    <source>
        <strain evidence="17 18">S-15</strain>
    </source>
</reference>
<evidence type="ECO:0000256" key="11">
    <source>
        <dbReference type="ARBA" id="ARBA00022989"/>
    </source>
</evidence>
<dbReference type="InterPro" id="IPR003457">
    <property type="entry name" value="Transprt_MerT"/>
</dbReference>
<evidence type="ECO:0000259" key="16">
    <source>
        <dbReference type="PROSITE" id="PS50846"/>
    </source>
</evidence>
<dbReference type="Pfam" id="PF02411">
    <property type="entry name" value="MerT"/>
    <property type="match status" value="1"/>
</dbReference>
<dbReference type="GO" id="GO:0046872">
    <property type="term" value="F:metal ion binding"/>
    <property type="evidence" value="ECO:0007669"/>
    <property type="project" value="UniProtKB-KW"/>
</dbReference>
<keyword evidence="9" id="KW-0479">Metal-binding</keyword>
<keyword evidence="10" id="KW-0476">Mercury</keyword>
<evidence type="ECO:0000256" key="14">
    <source>
        <dbReference type="ARBA" id="ARBA00045720"/>
    </source>
</evidence>
<dbReference type="Gene3D" id="3.30.70.100">
    <property type="match status" value="1"/>
</dbReference>
<dbReference type="AlphaFoldDB" id="A0A6N9NMV1"/>
<keyword evidence="11 15" id="KW-1133">Transmembrane helix</keyword>
<comment type="function">
    <text evidence="14">Involved in mercury resistance. Probably transfers a mercuric ion from the periplasmic Hg(2+)-binding protein MerP to the cytoplasmic mercuric reductase MerA.</text>
</comment>
<dbReference type="PANTHER" id="PTHR46594:SF4">
    <property type="entry name" value="P-TYPE CATION-TRANSPORTING ATPASE"/>
    <property type="match status" value="1"/>
</dbReference>
<dbReference type="SUPFAM" id="SSF55008">
    <property type="entry name" value="HMA, heavy metal-associated domain"/>
    <property type="match status" value="1"/>
</dbReference>